<dbReference type="AlphaFoldDB" id="A0A371IEQ5"/>
<evidence type="ECO:0000313" key="2">
    <source>
        <dbReference type="Proteomes" id="UP000257109"/>
    </source>
</evidence>
<sequence>MRFTCCRKDHPESTEHASNLVLHERTKHIEIELRYINRKDALGRPSHYTLAISTQMISQLIFLQKGRDHKISYYKRMAEVVTVVFVEPDKKFVDNHLYMSLFNAQVELVAFLNLYENLVRGLSSNEFATMLYVHDNEI</sequence>
<evidence type="ECO:0000313" key="1">
    <source>
        <dbReference type="EMBL" id="RDY13527.1"/>
    </source>
</evidence>
<protein>
    <submittedName>
        <fullName evidence="1">Uncharacterized protein</fullName>
    </submittedName>
</protein>
<feature type="non-terminal residue" evidence="1">
    <location>
        <position position="1"/>
    </location>
</feature>
<organism evidence="1 2">
    <name type="scientific">Mucuna pruriens</name>
    <name type="common">Velvet bean</name>
    <name type="synonym">Dolichos pruriens</name>
    <dbReference type="NCBI Taxonomy" id="157652"/>
    <lineage>
        <taxon>Eukaryota</taxon>
        <taxon>Viridiplantae</taxon>
        <taxon>Streptophyta</taxon>
        <taxon>Embryophyta</taxon>
        <taxon>Tracheophyta</taxon>
        <taxon>Spermatophyta</taxon>
        <taxon>Magnoliopsida</taxon>
        <taxon>eudicotyledons</taxon>
        <taxon>Gunneridae</taxon>
        <taxon>Pentapetalae</taxon>
        <taxon>rosids</taxon>
        <taxon>fabids</taxon>
        <taxon>Fabales</taxon>
        <taxon>Fabaceae</taxon>
        <taxon>Papilionoideae</taxon>
        <taxon>50 kb inversion clade</taxon>
        <taxon>NPAAA clade</taxon>
        <taxon>indigoferoid/millettioid clade</taxon>
        <taxon>Phaseoleae</taxon>
        <taxon>Mucuna</taxon>
    </lineage>
</organism>
<reference evidence="1" key="1">
    <citation type="submission" date="2018-05" db="EMBL/GenBank/DDBJ databases">
        <title>Draft genome of Mucuna pruriens seed.</title>
        <authorList>
            <person name="Nnadi N.E."/>
            <person name="Vos R."/>
            <person name="Hasami M.H."/>
            <person name="Devisetty U.K."/>
            <person name="Aguiy J.C."/>
        </authorList>
    </citation>
    <scope>NUCLEOTIDE SEQUENCE [LARGE SCALE GENOMIC DNA]</scope>
    <source>
        <strain evidence="1">JCA_2017</strain>
    </source>
</reference>
<proteinExistence type="predicted"/>
<dbReference type="Proteomes" id="UP000257109">
    <property type="component" value="Unassembled WGS sequence"/>
</dbReference>
<name>A0A371IEQ5_MUCPR</name>
<comment type="caution">
    <text evidence="1">The sequence shown here is derived from an EMBL/GenBank/DDBJ whole genome shotgun (WGS) entry which is preliminary data.</text>
</comment>
<gene>
    <name evidence="1" type="ORF">CR513_01536</name>
</gene>
<keyword evidence="2" id="KW-1185">Reference proteome</keyword>
<accession>A0A371IEQ5</accession>
<dbReference type="EMBL" id="QJKJ01000261">
    <property type="protein sequence ID" value="RDY13527.1"/>
    <property type="molecule type" value="Genomic_DNA"/>
</dbReference>